<reference evidence="1" key="1">
    <citation type="submission" date="2021-06" db="EMBL/GenBank/DDBJ databases">
        <authorList>
            <person name="Hodson N. C."/>
            <person name="Mongue J. A."/>
            <person name="Jaron S. K."/>
        </authorList>
    </citation>
    <scope>NUCLEOTIDE SEQUENCE</scope>
</reference>
<evidence type="ECO:0000313" key="1">
    <source>
        <dbReference type="EMBL" id="CAG7714947.1"/>
    </source>
</evidence>
<evidence type="ECO:0000313" key="2">
    <source>
        <dbReference type="Proteomes" id="UP000708208"/>
    </source>
</evidence>
<sequence>VPGRYSQDDFQIKSDYWNCARAEEPKFS</sequence>
<name>A0A8J2J7D2_9HEXA</name>
<dbReference type="AlphaFoldDB" id="A0A8J2J7D2"/>
<comment type="caution">
    <text evidence="1">The sequence shown here is derived from an EMBL/GenBank/DDBJ whole genome shotgun (WGS) entry which is preliminary data.</text>
</comment>
<feature type="non-terminal residue" evidence="1">
    <location>
        <position position="1"/>
    </location>
</feature>
<protein>
    <submittedName>
        <fullName evidence="1">Uncharacterized protein</fullName>
    </submittedName>
</protein>
<accession>A0A8J2J7D2</accession>
<proteinExistence type="predicted"/>
<keyword evidence="2" id="KW-1185">Reference proteome</keyword>
<organism evidence="1 2">
    <name type="scientific">Allacma fusca</name>
    <dbReference type="NCBI Taxonomy" id="39272"/>
    <lineage>
        <taxon>Eukaryota</taxon>
        <taxon>Metazoa</taxon>
        <taxon>Ecdysozoa</taxon>
        <taxon>Arthropoda</taxon>
        <taxon>Hexapoda</taxon>
        <taxon>Collembola</taxon>
        <taxon>Symphypleona</taxon>
        <taxon>Sminthuridae</taxon>
        <taxon>Allacma</taxon>
    </lineage>
</organism>
<dbReference type="Proteomes" id="UP000708208">
    <property type="component" value="Unassembled WGS sequence"/>
</dbReference>
<dbReference type="EMBL" id="CAJVCH010034319">
    <property type="protein sequence ID" value="CAG7714947.1"/>
    <property type="molecule type" value="Genomic_DNA"/>
</dbReference>
<gene>
    <name evidence="1" type="ORF">AFUS01_LOCUS5384</name>
</gene>